<evidence type="ECO:0000259" key="1">
    <source>
        <dbReference type="Pfam" id="PF01609"/>
    </source>
</evidence>
<protein>
    <submittedName>
        <fullName evidence="2">Transposase family protein</fullName>
    </submittedName>
</protein>
<dbReference type="InterPro" id="IPR002559">
    <property type="entry name" value="Transposase_11"/>
</dbReference>
<dbReference type="AlphaFoldDB" id="A0A9D1DA30"/>
<proteinExistence type="predicted"/>
<accession>A0A9D1DA30</accession>
<reference evidence="2" key="2">
    <citation type="journal article" date="2021" name="PeerJ">
        <title>Extensive microbial diversity within the chicken gut microbiome revealed by metagenomics and culture.</title>
        <authorList>
            <person name="Gilroy R."/>
            <person name="Ravi A."/>
            <person name="Getino M."/>
            <person name="Pursley I."/>
            <person name="Horton D.L."/>
            <person name="Alikhan N.F."/>
            <person name="Baker D."/>
            <person name="Gharbi K."/>
            <person name="Hall N."/>
            <person name="Watson M."/>
            <person name="Adriaenssens E.M."/>
            <person name="Foster-Nyarko E."/>
            <person name="Jarju S."/>
            <person name="Secka A."/>
            <person name="Antonio M."/>
            <person name="Oren A."/>
            <person name="Chaudhuri R.R."/>
            <person name="La Ragione R."/>
            <person name="Hildebrand F."/>
            <person name="Pallen M.J."/>
        </authorList>
    </citation>
    <scope>NUCLEOTIDE SEQUENCE</scope>
    <source>
        <strain evidence="2">ChiSjej4B22-8148</strain>
    </source>
</reference>
<dbReference type="GO" id="GO:0003677">
    <property type="term" value="F:DNA binding"/>
    <property type="evidence" value="ECO:0007669"/>
    <property type="project" value="InterPro"/>
</dbReference>
<dbReference type="Pfam" id="PF01609">
    <property type="entry name" value="DDE_Tnp_1"/>
    <property type="match status" value="1"/>
</dbReference>
<sequence length="463" mass="54057">MQKKKMKKKADWLTKSKKRKIKQKDRGIVEIMMLTHHFFKELPLWLNEMTDPRNPSYTTYSQADLVLMGVLKNMCAVKSMRSMEEEFNEEPCIDTLRILSGDHGLSEMPHADTLNYYLERLSPKCLADVRKKMVKSLIRKKSFYRSKLQEKYWRVIIDGTGLFYFREKHCGNCLVTTVTREIDGKEVKVKRYYHKVLEAKLVLAPGIVISLDTEFIENESEDVSKNDCEINAAKRLLERLHRDYPRLPVCLQGDALYAAETIMKICRGYGWKYILTQKATRQKALAESYEWIASGGGAETVKGIGKEAGNGEYINHVEETAGKEEEANIYRYRYEAEEDGKRVTHEFQWLTNIELTKKNLEEMIEAGRGRWKIENEGFNNQKHGIYDIEHLNSRDSNAMKNHYLITQISDIVMQIYLSFSPLRKEIGQTIKNTSSRLLESFRRHTVTDEDVSYISRYTTVYLE</sequence>
<reference evidence="2" key="1">
    <citation type="submission" date="2020-10" db="EMBL/GenBank/DDBJ databases">
        <authorList>
            <person name="Gilroy R."/>
        </authorList>
    </citation>
    <scope>NUCLEOTIDE SEQUENCE</scope>
    <source>
        <strain evidence="2">ChiSjej4B22-8148</strain>
    </source>
</reference>
<evidence type="ECO:0000313" key="2">
    <source>
        <dbReference type="EMBL" id="HIR14639.1"/>
    </source>
</evidence>
<organism evidence="2 3">
    <name type="scientific">Candidatus Choladousia intestinavium</name>
    <dbReference type="NCBI Taxonomy" id="2840727"/>
    <lineage>
        <taxon>Bacteria</taxon>
        <taxon>Bacillati</taxon>
        <taxon>Bacillota</taxon>
        <taxon>Clostridia</taxon>
        <taxon>Lachnospirales</taxon>
        <taxon>Lachnospiraceae</taxon>
        <taxon>Lachnospiraceae incertae sedis</taxon>
        <taxon>Candidatus Choladousia</taxon>
    </lineage>
</organism>
<gene>
    <name evidence="2" type="ORF">IAB31_12035</name>
</gene>
<dbReference type="GO" id="GO:0006313">
    <property type="term" value="P:DNA transposition"/>
    <property type="evidence" value="ECO:0007669"/>
    <property type="project" value="InterPro"/>
</dbReference>
<dbReference type="Proteomes" id="UP000886757">
    <property type="component" value="Unassembled WGS sequence"/>
</dbReference>
<comment type="caution">
    <text evidence="2">The sequence shown here is derived from an EMBL/GenBank/DDBJ whole genome shotgun (WGS) entry which is preliminary data.</text>
</comment>
<dbReference type="GO" id="GO:0004803">
    <property type="term" value="F:transposase activity"/>
    <property type="evidence" value="ECO:0007669"/>
    <property type="project" value="InterPro"/>
</dbReference>
<name>A0A9D1DA30_9FIRM</name>
<dbReference type="EMBL" id="DVGK01000138">
    <property type="protein sequence ID" value="HIR14639.1"/>
    <property type="molecule type" value="Genomic_DNA"/>
</dbReference>
<feature type="domain" description="Transposase IS4-like" evidence="1">
    <location>
        <begin position="182"/>
        <end position="405"/>
    </location>
</feature>
<evidence type="ECO:0000313" key="3">
    <source>
        <dbReference type="Proteomes" id="UP000886757"/>
    </source>
</evidence>